<dbReference type="RefSeq" id="WP_344875453.1">
    <property type="nucleotide sequence ID" value="NZ_BAABAL010000009.1"/>
</dbReference>
<evidence type="ECO:0000256" key="3">
    <source>
        <dbReference type="ARBA" id="ARBA00022475"/>
    </source>
</evidence>
<evidence type="ECO:0000256" key="1">
    <source>
        <dbReference type="ARBA" id="ARBA00004651"/>
    </source>
</evidence>
<reference evidence="10" key="1">
    <citation type="journal article" date="2019" name="Int. J. Syst. Evol. Microbiol.">
        <title>The Global Catalogue of Microorganisms (GCM) 10K type strain sequencing project: providing services to taxonomists for standard genome sequencing and annotation.</title>
        <authorList>
            <consortium name="The Broad Institute Genomics Platform"/>
            <consortium name="The Broad Institute Genome Sequencing Center for Infectious Disease"/>
            <person name="Wu L."/>
            <person name="Ma J."/>
        </authorList>
    </citation>
    <scope>NUCLEOTIDE SEQUENCE [LARGE SCALE GENOMIC DNA]</scope>
    <source>
        <strain evidence="10">JCM 17342</strain>
    </source>
</reference>
<sequence>MGLISDGLESIAGLPQPLVLAAAAAFTFGETTIGLGLIVPGEVGLLVAASTVKAFGTGVVMWAVVTLAAVAGDSVGYLVGRRFGGRLRETRLIKKMGQENWDKATALIRRRGAWAVFFARWLPVVRSLTPAAAGTAGLPYPKLVIASICGAAPWAALHVTIAAMAGEAAKQIESKLSTASYFLLGGLVIAIVVFLLVRKSKAKKKAAALPPEDEKQLEQAL</sequence>
<dbReference type="Pfam" id="PF09335">
    <property type="entry name" value="VTT_dom"/>
    <property type="match status" value="1"/>
</dbReference>
<accession>A0ABP7S7A1</accession>
<evidence type="ECO:0000256" key="7">
    <source>
        <dbReference type="SAM" id="Phobius"/>
    </source>
</evidence>
<feature type="transmembrane region" description="Helical" evidence="7">
    <location>
        <begin position="18"/>
        <end position="39"/>
    </location>
</feature>
<keyword evidence="3" id="KW-1003">Cell membrane</keyword>
<evidence type="ECO:0000313" key="9">
    <source>
        <dbReference type="EMBL" id="GAA4007638.1"/>
    </source>
</evidence>
<dbReference type="EMBL" id="BAABAL010000009">
    <property type="protein sequence ID" value="GAA4007638.1"/>
    <property type="molecule type" value="Genomic_DNA"/>
</dbReference>
<proteinExistence type="inferred from homology"/>
<evidence type="ECO:0000256" key="2">
    <source>
        <dbReference type="ARBA" id="ARBA00010792"/>
    </source>
</evidence>
<feature type="transmembrane region" description="Helical" evidence="7">
    <location>
        <begin position="178"/>
        <end position="197"/>
    </location>
</feature>
<dbReference type="PANTHER" id="PTHR42709:SF6">
    <property type="entry name" value="UNDECAPRENYL PHOSPHATE TRANSPORTER A"/>
    <property type="match status" value="1"/>
</dbReference>
<comment type="caution">
    <text evidence="9">The sequence shown here is derived from an EMBL/GenBank/DDBJ whole genome shotgun (WGS) entry which is preliminary data.</text>
</comment>
<feature type="transmembrane region" description="Helical" evidence="7">
    <location>
        <begin position="59"/>
        <end position="79"/>
    </location>
</feature>
<keyword evidence="4 7" id="KW-0812">Transmembrane</keyword>
<evidence type="ECO:0000313" key="10">
    <source>
        <dbReference type="Proteomes" id="UP001501747"/>
    </source>
</evidence>
<dbReference type="InterPro" id="IPR051311">
    <property type="entry name" value="DedA_domain"/>
</dbReference>
<dbReference type="PANTHER" id="PTHR42709">
    <property type="entry name" value="ALKALINE PHOSPHATASE LIKE PROTEIN"/>
    <property type="match status" value="1"/>
</dbReference>
<organism evidence="9 10">
    <name type="scientific">Allokutzneria multivorans</name>
    <dbReference type="NCBI Taxonomy" id="1142134"/>
    <lineage>
        <taxon>Bacteria</taxon>
        <taxon>Bacillati</taxon>
        <taxon>Actinomycetota</taxon>
        <taxon>Actinomycetes</taxon>
        <taxon>Pseudonocardiales</taxon>
        <taxon>Pseudonocardiaceae</taxon>
        <taxon>Allokutzneria</taxon>
    </lineage>
</organism>
<dbReference type="Proteomes" id="UP001501747">
    <property type="component" value="Unassembled WGS sequence"/>
</dbReference>
<protein>
    <submittedName>
        <fullName evidence="9">DedA family protein</fullName>
    </submittedName>
</protein>
<comment type="similarity">
    <text evidence="2">Belongs to the DedA family.</text>
</comment>
<keyword evidence="6 7" id="KW-0472">Membrane</keyword>
<dbReference type="InterPro" id="IPR032816">
    <property type="entry name" value="VTT_dom"/>
</dbReference>
<name>A0ABP7S7A1_9PSEU</name>
<comment type="subcellular location">
    <subcellularLocation>
        <location evidence="1">Cell membrane</location>
        <topology evidence="1">Multi-pass membrane protein</topology>
    </subcellularLocation>
</comment>
<evidence type="ECO:0000259" key="8">
    <source>
        <dbReference type="Pfam" id="PF09335"/>
    </source>
</evidence>
<gene>
    <name evidence="9" type="ORF">GCM10022247_32220</name>
</gene>
<feature type="transmembrane region" description="Helical" evidence="7">
    <location>
        <begin position="143"/>
        <end position="166"/>
    </location>
</feature>
<keyword evidence="10" id="KW-1185">Reference proteome</keyword>
<keyword evidence="5 7" id="KW-1133">Transmembrane helix</keyword>
<feature type="domain" description="VTT" evidence="8">
    <location>
        <begin position="46"/>
        <end position="162"/>
    </location>
</feature>
<evidence type="ECO:0000256" key="4">
    <source>
        <dbReference type="ARBA" id="ARBA00022692"/>
    </source>
</evidence>
<evidence type="ECO:0000256" key="5">
    <source>
        <dbReference type="ARBA" id="ARBA00022989"/>
    </source>
</evidence>
<evidence type="ECO:0000256" key="6">
    <source>
        <dbReference type="ARBA" id="ARBA00023136"/>
    </source>
</evidence>